<dbReference type="Proteomes" id="UP000256541">
    <property type="component" value="Unassembled WGS sequence"/>
</dbReference>
<dbReference type="EMBL" id="NBXB01000047">
    <property type="protein sequence ID" value="RFA11813.1"/>
    <property type="molecule type" value="Genomic_DNA"/>
</dbReference>
<reference evidence="1 2" key="1">
    <citation type="submission" date="2017-04" db="EMBL/GenBank/DDBJ databases">
        <title>Comparative genome analysis of Subtercola boreus.</title>
        <authorList>
            <person name="Cho Y.-J."/>
            <person name="Cho A."/>
            <person name="Kim O.-S."/>
            <person name="Lee J.-I."/>
        </authorList>
    </citation>
    <scope>NUCLEOTIDE SEQUENCE [LARGE SCALE GENOMIC DNA]</scope>
    <source>
        <strain evidence="1 2">P27479</strain>
    </source>
</reference>
<evidence type="ECO:0000313" key="2">
    <source>
        <dbReference type="Proteomes" id="UP000256541"/>
    </source>
</evidence>
<organism evidence="1 2">
    <name type="scientific">Subtercola boreus</name>
    <dbReference type="NCBI Taxonomy" id="120213"/>
    <lineage>
        <taxon>Bacteria</taxon>
        <taxon>Bacillati</taxon>
        <taxon>Actinomycetota</taxon>
        <taxon>Actinomycetes</taxon>
        <taxon>Micrococcales</taxon>
        <taxon>Microbacteriaceae</taxon>
        <taxon>Subtercola</taxon>
    </lineage>
</organism>
<comment type="caution">
    <text evidence="1">The sequence shown here is derived from an EMBL/GenBank/DDBJ whole genome shotgun (WGS) entry which is preliminary data.</text>
</comment>
<name>A0A3E0VR05_9MICO</name>
<sequence length="85" mass="9412">MELIGTNFDSSGLYKIYLDGSTLVTFNGSDENSLEEIGRQDLTAAPDFTAASDEDWYVYGTNGHTCDIHSEEDYARIDGTIYTLT</sequence>
<protein>
    <submittedName>
        <fullName evidence="1">Uncharacterized protein</fullName>
    </submittedName>
</protein>
<accession>A0A3E0VR05</accession>
<evidence type="ECO:0000313" key="1">
    <source>
        <dbReference type="EMBL" id="RFA11813.1"/>
    </source>
</evidence>
<gene>
    <name evidence="1" type="ORF">B7R22_17635</name>
</gene>
<dbReference type="OrthoDB" id="5120962at2"/>
<proteinExistence type="predicted"/>
<dbReference type="RefSeq" id="WP_116413027.1">
    <property type="nucleotide sequence ID" value="NZ_NBXB01000047.1"/>
</dbReference>
<dbReference type="AlphaFoldDB" id="A0A3E0VR05"/>